<dbReference type="AlphaFoldDB" id="A0A1G1ZTW5"/>
<keyword evidence="1" id="KW-0812">Transmembrane</keyword>
<keyword evidence="1" id="KW-1133">Transmembrane helix</keyword>
<accession>A0A1G1ZTW5</accession>
<keyword evidence="1" id="KW-0472">Membrane</keyword>
<sequence length="170" mass="19932">MAQFQVPQFIETEDKIVGPLTLRQFIYIGIAGIFSFFLFFLLKTWVWVIFSTSLFALAGLLAFIKINGQPMYIIVAYALKYFWQPRFYLWQKPALTPTISEIKIPKIELVAPAVAQEKSEEKRKPLLKNLWLKIQTSGQILKPVSVPSIFQRLRKNETEMQQKSRRIDYR</sequence>
<dbReference type="InterPro" id="IPR024414">
    <property type="entry name" value="Uncharacterised_PrgI"/>
</dbReference>
<evidence type="ECO:0000313" key="3">
    <source>
        <dbReference type="Proteomes" id="UP000177690"/>
    </source>
</evidence>
<feature type="transmembrane region" description="Helical" evidence="1">
    <location>
        <begin position="20"/>
        <end position="39"/>
    </location>
</feature>
<proteinExistence type="predicted"/>
<organism evidence="2 3">
    <name type="scientific">Candidatus Harrisonbacteria bacterium RIFCSPLOWO2_02_FULL_41_13b</name>
    <dbReference type="NCBI Taxonomy" id="1798409"/>
    <lineage>
        <taxon>Bacteria</taxon>
        <taxon>Candidatus Harrisoniibacteriota</taxon>
    </lineage>
</organism>
<gene>
    <name evidence="2" type="ORF">A3I24_02965</name>
</gene>
<evidence type="ECO:0000313" key="2">
    <source>
        <dbReference type="EMBL" id="OGY68004.1"/>
    </source>
</evidence>
<reference evidence="2 3" key="1">
    <citation type="journal article" date="2016" name="Nat. Commun.">
        <title>Thousands of microbial genomes shed light on interconnected biogeochemical processes in an aquifer system.</title>
        <authorList>
            <person name="Anantharaman K."/>
            <person name="Brown C.T."/>
            <person name="Hug L.A."/>
            <person name="Sharon I."/>
            <person name="Castelle C.J."/>
            <person name="Probst A.J."/>
            <person name="Thomas B.C."/>
            <person name="Singh A."/>
            <person name="Wilkins M.J."/>
            <person name="Karaoz U."/>
            <person name="Brodie E.L."/>
            <person name="Williams K.H."/>
            <person name="Hubbard S.S."/>
            <person name="Banfield J.F."/>
        </authorList>
    </citation>
    <scope>NUCLEOTIDE SEQUENCE [LARGE SCALE GENOMIC DNA]</scope>
</reference>
<evidence type="ECO:0008006" key="4">
    <source>
        <dbReference type="Google" id="ProtNLM"/>
    </source>
</evidence>
<dbReference type="Proteomes" id="UP000177690">
    <property type="component" value="Unassembled WGS sequence"/>
</dbReference>
<evidence type="ECO:0000256" key="1">
    <source>
        <dbReference type="SAM" id="Phobius"/>
    </source>
</evidence>
<comment type="caution">
    <text evidence="2">The sequence shown here is derived from an EMBL/GenBank/DDBJ whole genome shotgun (WGS) entry which is preliminary data.</text>
</comment>
<name>A0A1G1ZTW5_9BACT</name>
<protein>
    <recommendedName>
        <fullName evidence="4">PrgI family protein</fullName>
    </recommendedName>
</protein>
<dbReference type="STRING" id="1798409.A3I24_02965"/>
<dbReference type="Pfam" id="PF12666">
    <property type="entry name" value="PrgI"/>
    <property type="match status" value="1"/>
</dbReference>
<dbReference type="EMBL" id="MHJL01000009">
    <property type="protein sequence ID" value="OGY68004.1"/>
    <property type="molecule type" value="Genomic_DNA"/>
</dbReference>